<dbReference type="InterPro" id="IPR036465">
    <property type="entry name" value="vWFA_dom_sf"/>
</dbReference>
<dbReference type="PROSITE" id="PS50234">
    <property type="entry name" value="VWFA"/>
    <property type="match status" value="1"/>
</dbReference>
<feature type="region of interest" description="Disordered" evidence="1">
    <location>
        <begin position="513"/>
        <end position="558"/>
    </location>
</feature>
<dbReference type="RefSeq" id="XP_033394262.1">
    <property type="nucleotide sequence ID" value="XM_033547269.1"/>
</dbReference>
<feature type="domain" description="VIT" evidence="3">
    <location>
        <begin position="17"/>
        <end position="149"/>
    </location>
</feature>
<evidence type="ECO:0008006" key="6">
    <source>
        <dbReference type="Google" id="ProtNLM"/>
    </source>
</evidence>
<dbReference type="Pfam" id="PF08487">
    <property type="entry name" value="VIT"/>
    <property type="match status" value="1"/>
</dbReference>
<evidence type="ECO:0000259" key="2">
    <source>
        <dbReference type="PROSITE" id="PS50234"/>
    </source>
</evidence>
<feature type="compositionally biased region" description="Low complexity" evidence="1">
    <location>
        <begin position="820"/>
        <end position="837"/>
    </location>
</feature>
<name>A0A6A6B2Y4_9PEZI</name>
<organism evidence="4 5">
    <name type="scientific">Aplosporella prunicola CBS 121167</name>
    <dbReference type="NCBI Taxonomy" id="1176127"/>
    <lineage>
        <taxon>Eukaryota</taxon>
        <taxon>Fungi</taxon>
        <taxon>Dikarya</taxon>
        <taxon>Ascomycota</taxon>
        <taxon>Pezizomycotina</taxon>
        <taxon>Dothideomycetes</taxon>
        <taxon>Dothideomycetes incertae sedis</taxon>
        <taxon>Botryosphaeriales</taxon>
        <taxon>Aplosporellaceae</taxon>
        <taxon>Aplosporella</taxon>
    </lineage>
</organism>
<dbReference type="Pfam" id="PF13768">
    <property type="entry name" value="VWA_3"/>
    <property type="match status" value="1"/>
</dbReference>
<dbReference type="AlphaFoldDB" id="A0A6A6B2Y4"/>
<feature type="domain" description="VWFA" evidence="2">
    <location>
        <begin position="297"/>
        <end position="475"/>
    </location>
</feature>
<evidence type="ECO:0000256" key="1">
    <source>
        <dbReference type="SAM" id="MobiDB-lite"/>
    </source>
</evidence>
<proteinExistence type="predicted"/>
<dbReference type="InterPro" id="IPR002035">
    <property type="entry name" value="VWF_A"/>
</dbReference>
<dbReference type="OrthoDB" id="1729737at2759"/>
<feature type="compositionally biased region" description="Polar residues" evidence="1">
    <location>
        <begin position="541"/>
        <end position="557"/>
    </location>
</feature>
<evidence type="ECO:0000313" key="4">
    <source>
        <dbReference type="EMBL" id="KAF2138549.1"/>
    </source>
</evidence>
<reference evidence="4" key="1">
    <citation type="journal article" date="2020" name="Stud. Mycol.">
        <title>101 Dothideomycetes genomes: a test case for predicting lifestyles and emergence of pathogens.</title>
        <authorList>
            <person name="Haridas S."/>
            <person name="Albert R."/>
            <person name="Binder M."/>
            <person name="Bloem J."/>
            <person name="Labutti K."/>
            <person name="Salamov A."/>
            <person name="Andreopoulos B."/>
            <person name="Baker S."/>
            <person name="Barry K."/>
            <person name="Bills G."/>
            <person name="Bluhm B."/>
            <person name="Cannon C."/>
            <person name="Castanera R."/>
            <person name="Culley D."/>
            <person name="Daum C."/>
            <person name="Ezra D."/>
            <person name="Gonzalez J."/>
            <person name="Henrissat B."/>
            <person name="Kuo A."/>
            <person name="Liang C."/>
            <person name="Lipzen A."/>
            <person name="Lutzoni F."/>
            <person name="Magnuson J."/>
            <person name="Mondo S."/>
            <person name="Nolan M."/>
            <person name="Ohm R."/>
            <person name="Pangilinan J."/>
            <person name="Park H.-J."/>
            <person name="Ramirez L."/>
            <person name="Alfaro M."/>
            <person name="Sun H."/>
            <person name="Tritt A."/>
            <person name="Yoshinaga Y."/>
            <person name="Zwiers L.-H."/>
            <person name="Turgeon B."/>
            <person name="Goodwin S."/>
            <person name="Spatafora J."/>
            <person name="Crous P."/>
            <person name="Grigoriev I."/>
        </authorList>
    </citation>
    <scope>NUCLEOTIDE SEQUENCE</scope>
    <source>
        <strain evidence="4">CBS 121167</strain>
    </source>
</reference>
<dbReference type="Gene3D" id="3.40.50.410">
    <property type="entry name" value="von Willebrand factor, type A domain"/>
    <property type="match status" value="1"/>
</dbReference>
<dbReference type="InterPro" id="IPR013694">
    <property type="entry name" value="VIT"/>
</dbReference>
<dbReference type="PROSITE" id="PS51468">
    <property type="entry name" value="VIT"/>
    <property type="match status" value="1"/>
</dbReference>
<dbReference type="SUPFAM" id="SSF53300">
    <property type="entry name" value="vWA-like"/>
    <property type="match status" value="1"/>
</dbReference>
<gene>
    <name evidence="4" type="ORF">K452DRAFT_88255</name>
</gene>
<accession>A0A6A6B2Y4</accession>
<dbReference type="PANTHER" id="PTHR45737">
    <property type="entry name" value="VON WILLEBRAND FACTOR A DOMAIN-CONTAINING PROTEIN 5A"/>
    <property type="match status" value="1"/>
</dbReference>
<dbReference type="SMART" id="SM00327">
    <property type="entry name" value="VWA"/>
    <property type="match status" value="1"/>
</dbReference>
<sequence length="1008" mass="108148">MAFYSGQHICGLYYLSPNLDAFGNAKKNYLPQVVGLKSHTSILSNVSRTVLTQTFKNPSKDKAIRKVRYTFPLYDGVSVVGFTCRVGTRIIKGVVQQKEEAKATFDKAVDRGETAGLLEQLPDASDVFTTTVGNIDPDATIVTEITYLGELKHDAEVDGIRFTIPTSIAPRYGDYPGELQGHALTSQAQAGCGMSITVDASMPDGSMIQKMQSPSHPISISMGTTSSEPNAEPSMTRASATLSLGTTELKKDFILQIVAKDTGVPKTLLEEHPAIPHQRALMATLVPKFTLPPIKPEVVFVCDRSGSMSDKIGTVVNALKVFLKSLPVGVKFNICSFGSSHSFLWDRSQSYSQSTLDAAIAHVESFGSNMGGTEILEALEDTIERRYKDIELEVMLLTDGEVWDQDSLFRCLNEHISEKKAPIRVFTLGVGDDVSHSLIEGMARAGNGFSQAVANNEKLDSKVVRMLKGALTPHITDYTLEVKYSNDGPGAVEEEDFEIVEKVADSLHMHLDLDPPVEEPKAEEAPKKPISLFDPTADVNGPTSSTDNEATNSSDNKTPYAHLPSIPIPSILQTPHKIPPLYPFIRTTVYLLLSPNSRTAPHTPTSVILRATSTHGPLELEIPVQPIGTGATLHQLAGKKATQELEEGRGWLHDARDETDHALLREKMESKFADMVEREAVRLGTTLQVAGRWCAFVAVEERGADAAATERKQHAAYLDEEAKEAEEADPEPEPVLGYAASPTMVQSFGTKRKAKRVRGVGRPAPLGRGGMCYRKAPRSSGYSATSPDYAAASPGYGATSPGSGAASPVYEPTSPVYEATSPGYSPTSPVYSPTSPVYDDDGDEDMGFALTDSPPAAAPVAVEASASMAAAPSPPAPAPASPAPTTPAERLQALISLQRFDGSWGWSGELLSLLGLGDDAAEAAKAAAEKSSADVDAVATRCVVEFLKRWARDQHETWELVVGKADGWLEGRGAGRGEEEREEREAVARILGLSGLGLGGSGDVVMEE</sequence>
<dbReference type="PANTHER" id="PTHR45737:SF6">
    <property type="entry name" value="VON WILLEBRAND FACTOR A DOMAIN-CONTAINING PROTEIN 5A"/>
    <property type="match status" value="1"/>
</dbReference>
<dbReference type="EMBL" id="ML995496">
    <property type="protein sequence ID" value="KAF2138549.1"/>
    <property type="molecule type" value="Genomic_DNA"/>
</dbReference>
<evidence type="ECO:0000259" key="3">
    <source>
        <dbReference type="PROSITE" id="PS51468"/>
    </source>
</evidence>
<evidence type="ECO:0000313" key="5">
    <source>
        <dbReference type="Proteomes" id="UP000799438"/>
    </source>
</evidence>
<dbReference type="SMART" id="SM00609">
    <property type="entry name" value="VIT"/>
    <property type="match status" value="1"/>
</dbReference>
<dbReference type="GeneID" id="54304776"/>
<feature type="region of interest" description="Disordered" evidence="1">
    <location>
        <begin position="819"/>
        <end position="846"/>
    </location>
</feature>
<protein>
    <recommendedName>
        <fullName evidence="6">VIT domain-containing protein</fullName>
    </recommendedName>
</protein>
<dbReference type="Proteomes" id="UP000799438">
    <property type="component" value="Unassembled WGS sequence"/>
</dbReference>
<feature type="compositionally biased region" description="Basic and acidic residues" evidence="1">
    <location>
        <begin position="513"/>
        <end position="527"/>
    </location>
</feature>
<keyword evidence="5" id="KW-1185">Reference proteome</keyword>